<keyword evidence="2" id="KW-1185">Reference proteome</keyword>
<sequence length="57" mass="6189">MAATRFTKAEITRAVEAAKACDLVVSAVEIGPDGSIKIFCPVDEPEKKRNSQGPKQW</sequence>
<reference evidence="1 2" key="1">
    <citation type="submission" date="2023-10" db="EMBL/GenBank/DDBJ databases">
        <title>Eight complete genome sequences of bacteria isolated from laboratory stock of Giant Kelp gametophytes.</title>
        <authorList>
            <person name="Tolentino B."/>
            <person name="Nuzhdin S."/>
        </authorList>
    </citation>
    <scope>NUCLEOTIDE SEQUENCE [LARGE SCALE GENOMIC DNA]</scope>
    <source>
        <strain evidence="1 2">LC.270.F.C4</strain>
    </source>
</reference>
<evidence type="ECO:0000313" key="1">
    <source>
        <dbReference type="EMBL" id="WOI35036.1"/>
    </source>
</evidence>
<proteinExistence type="predicted"/>
<gene>
    <name evidence="1" type="ORF">R1T40_10020</name>
</gene>
<protein>
    <submittedName>
        <fullName evidence="1">Uncharacterized protein</fullName>
    </submittedName>
</protein>
<dbReference type="Proteomes" id="UP001302666">
    <property type="component" value="Chromosome"/>
</dbReference>
<evidence type="ECO:0000313" key="2">
    <source>
        <dbReference type="Proteomes" id="UP001302666"/>
    </source>
</evidence>
<name>A0ABZ0HKP8_TRISK</name>
<organism evidence="1 2">
    <name type="scientific">Tritonibacter scottomollicae</name>
    <name type="common">Epibacterium scottomollicae</name>
    <dbReference type="NCBI Taxonomy" id="483013"/>
    <lineage>
        <taxon>Bacteria</taxon>
        <taxon>Pseudomonadati</taxon>
        <taxon>Pseudomonadota</taxon>
        <taxon>Alphaproteobacteria</taxon>
        <taxon>Rhodobacterales</taxon>
        <taxon>Paracoccaceae</taxon>
        <taxon>Tritonibacter</taxon>
    </lineage>
</organism>
<dbReference type="EMBL" id="CP136704">
    <property type="protein sequence ID" value="WOI35036.1"/>
    <property type="molecule type" value="Genomic_DNA"/>
</dbReference>
<accession>A0ABZ0HKP8</accession>